<dbReference type="CDD" id="cd03188">
    <property type="entry name" value="GST_C_Beta"/>
    <property type="match status" value="1"/>
</dbReference>
<dbReference type="Proteomes" id="UP000053470">
    <property type="component" value="Unassembled WGS sequence"/>
</dbReference>
<sequence length="236" mass="25468">MLISLAWAQSYSASTDGAAAGGPGFPSIYTTPTIMKLYYAPGACSLAVHIALREVGVPFDLAAVDLARHTTADGGDFYAVAPRGYVPVLELADGSRHTEGAALLQHVADLDPSQALIGTPGSPRRLAVVQWLTFVSTELHKVFSPWLWHKETAESTRQSVKDKLAARFAELEALFARQPWLTGDYSVADAYAFTVINWANLLALPLTPYPNLKAYLECVAARPKVQEALRAEGLAK</sequence>
<evidence type="ECO:0000259" key="2">
    <source>
        <dbReference type="PROSITE" id="PS50405"/>
    </source>
</evidence>
<dbReference type="InterPro" id="IPR040079">
    <property type="entry name" value="Glutathione_S-Trfase"/>
</dbReference>
<dbReference type="SFLD" id="SFLDS00019">
    <property type="entry name" value="Glutathione_Transferase_(cytos"/>
    <property type="match status" value="1"/>
</dbReference>
<dbReference type="SFLD" id="SFLDG00358">
    <property type="entry name" value="Main_(cytGST)"/>
    <property type="match status" value="1"/>
</dbReference>
<dbReference type="InterPro" id="IPR010987">
    <property type="entry name" value="Glutathione-S-Trfase_C-like"/>
</dbReference>
<dbReference type="InterPro" id="IPR036282">
    <property type="entry name" value="Glutathione-S-Trfase_C_sf"/>
</dbReference>
<dbReference type="SUPFAM" id="SSF52833">
    <property type="entry name" value="Thioredoxin-like"/>
    <property type="match status" value="1"/>
</dbReference>
<reference evidence="3" key="2">
    <citation type="submission" date="2022-04" db="EMBL/GenBank/DDBJ databases">
        <title>Genomic draft of R. solanacearum strain IPO1609, a phylotype IIB1/biovar 2/race 3 strain isolated from potato in Europe.</title>
        <authorList>
            <person name="Boucher C."/>
            <person name="Carrere S."/>
            <person name="Dossat C."/>
            <person name="Elbaz M."/>
            <person name="Genin S."/>
            <person name="Gouzy J."/>
            <person name="Prior P."/>
            <person name="Segurens B."/>
            <person name="Wincker P."/>
        </authorList>
    </citation>
    <scope>NUCLEOTIDE SEQUENCE</scope>
    <source>
        <strain evidence="3">IPO1609</strain>
    </source>
</reference>
<evidence type="ECO:0000259" key="1">
    <source>
        <dbReference type="PROSITE" id="PS50404"/>
    </source>
</evidence>
<dbReference type="AlphaFoldDB" id="A0ABF7RGW5"/>
<dbReference type="SUPFAM" id="SSF47616">
    <property type="entry name" value="GST C-terminal domain-like"/>
    <property type="match status" value="1"/>
</dbReference>
<dbReference type="PROSITE" id="PS50404">
    <property type="entry name" value="GST_NTER"/>
    <property type="match status" value="1"/>
</dbReference>
<dbReference type="PROSITE" id="PS50405">
    <property type="entry name" value="GST_CTER"/>
    <property type="match status" value="1"/>
</dbReference>
<dbReference type="PANTHER" id="PTHR44051">
    <property type="entry name" value="GLUTATHIONE S-TRANSFERASE-RELATED"/>
    <property type="match status" value="1"/>
</dbReference>
<feature type="domain" description="GST N-terminal" evidence="1">
    <location>
        <begin position="32"/>
        <end position="115"/>
    </location>
</feature>
<dbReference type="Gene3D" id="3.40.30.10">
    <property type="entry name" value="Glutaredoxin"/>
    <property type="match status" value="1"/>
</dbReference>
<protein>
    <submittedName>
        <fullName evidence="3">Glutathione s-transferase protein</fullName>
    </submittedName>
</protein>
<dbReference type="InterPro" id="IPR004046">
    <property type="entry name" value="GST_C"/>
</dbReference>
<evidence type="ECO:0000313" key="3">
    <source>
        <dbReference type="EMBL" id="CEJ20824.1"/>
    </source>
</evidence>
<feature type="domain" description="GST C-terminal" evidence="2">
    <location>
        <begin position="121"/>
        <end position="236"/>
    </location>
</feature>
<reference evidence="3" key="1">
    <citation type="submission" date="2014-11" db="EMBL/GenBank/DDBJ databases">
        <authorList>
            <person name="Genoscope - CEA"/>
        </authorList>
    </citation>
    <scope>NUCLEOTIDE SEQUENCE</scope>
    <source>
        <strain evidence="3">IPO1609</strain>
    </source>
</reference>
<gene>
    <name evidence="3" type="primary">gstM</name>
    <name evidence="3" type="ORF">RSIPO_03017</name>
</gene>
<keyword evidence="4" id="KW-1185">Reference proteome</keyword>
<dbReference type="CDD" id="cd03057">
    <property type="entry name" value="GST_N_Beta"/>
    <property type="match status" value="1"/>
</dbReference>
<accession>A0ABF7RGW5</accession>
<name>A0ABF7RGW5_RALSL</name>
<proteinExistence type="predicted"/>
<dbReference type="SFLD" id="SFLDG01150">
    <property type="entry name" value="Main.1:_Beta-like"/>
    <property type="match status" value="1"/>
</dbReference>
<dbReference type="NCBIfam" id="NF007831">
    <property type="entry name" value="PRK10542.1"/>
    <property type="match status" value="1"/>
</dbReference>
<organism evidence="3 4">
    <name type="scientific">Ralstonia solanacearum IPO1609</name>
    <dbReference type="NCBI Taxonomy" id="564066"/>
    <lineage>
        <taxon>Bacteria</taxon>
        <taxon>Pseudomonadati</taxon>
        <taxon>Pseudomonadota</taxon>
        <taxon>Betaproteobacteria</taxon>
        <taxon>Burkholderiales</taxon>
        <taxon>Burkholderiaceae</taxon>
        <taxon>Ralstonia</taxon>
        <taxon>Ralstonia solanacearum species complex</taxon>
    </lineage>
</organism>
<dbReference type="InterPro" id="IPR036249">
    <property type="entry name" value="Thioredoxin-like_sf"/>
</dbReference>
<dbReference type="Pfam" id="PF13409">
    <property type="entry name" value="GST_N_2"/>
    <property type="match status" value="1"/>
</dbReference>
<dbReference type="PANTHER" id="PTHR44051:SF8">
    <property type="entry name" value="GLUTATHIONE S-TRANSFERASE GSTA"/>
    <property type="match status" value="1"/>
</dbReference>
<dbReference type="Pfam" id="PF00043">
    <property type="entry name" value="GST_C"/>
    <property type="match status" value="1"/>
</dbReference>
<dbReference type="Gene3D" id="1.20.1050.10">
    <property type="match status" value="1"/>
</dbReference>
<evidence type="ECO:0000313" key="4">
    <source>
        <dbReference type="Proteomes" id="UP000053470"/>
    </source>
</evidence>
<dbReference type="InterPro" id="IPR004045">
    <property type="entry name" value="Glutathione_S-Trfase_N"/>
</dbReference>
<dbReference type="EMBL" id="LN651282">
    <property type="protein sequence ID" value="CEJ20824.1"/>
    <property type="molecule type" value="Genomic_DNA"/>
</dbReference>